<dbReference type="OrthoDB" id="2332199at2759"/>
<reference evidence="1" key="1">
    <citation type="journal article" date="2021" name="Nat. Commun.">
        <title>Genetic determinants of endophytism in the Arabidopsis root mycobiome.</title>
        <authorList>
            <person name="Mesny F."/>
            <person name="Miyauchi S."/>
            <person name="Thiergart T."/>
            <person name="Pickel B."/>
            <person name="Atanasova L."/>
            <person name="Karlsson M."/>
            <person name="Huettel B."/>
            <person name="Barry K.W."/>
            <person name="Haridas S."/>
            <person name="Chen C."/>
            <person name="Bauer D."/>
            <person name="Andreopoulos W."/>
            <person name="Pangilinan J."/>
            <person name="LaButti K."/>
            <person name="Riley R."/>
            <person name="Lipzen A."/>
            <person name="Clum A."/>
            <person name="Drula E."/>
            <person name="Henrissat B."/>
            <person name="Kohler A."/>
            <person name="Grigoriev I.V."/>
            <person name="Martin F.M."/>
            <person name="Hacquard S."/>
        </authorList>
    </citation>
    <scope>NUCLEOTIDE SEQUENCE</scope>
    <source>
        <strain evidence="1">MPI-CAGE-AT-0016</strain>
    </source>
</reference>
<keyword evidence="2" id="KW-1185">Reference proteome</keyword>
<name>A0A8K0TS10_9PEZI</name>
<accession>A0A8K0TS10</accession>
<protein>
    <submittedName>
        <fullName evidence="1">Uncharacterized protein</fullName>
    </submittedName>
</protein>
<dbReference type="EMBL" id="JAGPXD010000001">
    <property type="protein sequence ID" value="KAH7375427.1"/>
    <property type="molecule type" value="Genomic_DNA"/>
</dbReference>
<dbReference type="Proteomes" id="UP000813385">
    <property type="component" value="Unassembled WGS sequence"/>
</dbReference>
<dbReference type="InterPro" id="IPR013920">
    <property type="entry name" value="DUF1774_fun"/>
</dbReference>
<dbReference type="PANTHER" id="PTHR37992">
    <property type="entry name" value="EXPRESSED PROTEIN"/>
    <property type="match status" value="1"/>
</dbReference>
<dbReference type="AlphaFoldDB" id="A0A8K0TS10"/>
<evidence type="ECO:0000313" key="1">
    <source>
        <dbReference type="EMBL" id="KAH7375427.1"/>
    </source>
</evidence>
<organism evidence="1 2">
    <name type="scientific">Plectosphaerella cucumerina</name>
    <dbReference type="NCBI Taxonomy" id="40658"/>
    <lineage>
        <taxon>Eukaryota</taxon>
        <taxon>Fungi</taxon>
        <taxon>Dikarya</taxon>
        <taxon>Ascomycota</taxon>
        <taxon>Pezizomycotina</taxon>
        <taxon>Sordariomycetes</taxon>
        <taxon>Hypocreomycetidae</taxon>
        <taxon>Glomerellales</taxon>
        <taxon>Plectosphaerellaceae</taxon>
        <taxon>Plectosphaerella</taxon>
    </lineage>
</organism>
<proteinExistence type="predicted"/>
<comment type="caution">
    <text evidence="1">The sequence shown here is derived from an EMBL/GenBank/DDBJ whole genome shotgun (WGS) entry which is preliminary data.</text>
</comment>
<dbReference type="PANTHER" id="PTHR37992:SF1">
    <property type="entry name" value="DUF1774-DOMAIN-CONTAINING PROTEIN"/>
    <property type="match status" value="1"/>
</dbReference>
<sequence length="277" mass="30318">MAHQPDFDDLLTAPNPHLTTRTMGISHSTARWLAPLSWAIDFAAQLYGMLSDPNMKQIHDANISFFSPQPYFIGAFFFPQQIAQLAWLWRLQNARDPASKTTAAMVDYVPYYALGNLCIAAWMIFWNNDNLELSNVFVTINSVAQLYFISSRLPPMDPRDRDSVLTHVVSKTFAGIGVLDLLHNTSAAYFVGAQPSTLVKALTGVGFGGLAVASDWIFGGCLVYDLVALCVGQHIYGNGSWSKLLAVYAAGTATIVGLKNTMRPPYQPGSATGYRAL</sequence>
<evidence type="ECO:0000313" key="2">
    <source>
        <dbReference type="Proteomes" id="UP000813385"/>
    </source>
</evidence>
<gene>
    <name evidence="1" type="ORF">B0T11DRAFT_270337</name>
</gene>